<gene>
    <name evidence="6" type="ORF">D9Q98_008698</name>
</gene>
<dbReference type="PANTHER" id="PTHR10694:SF33">
    <property type="entry name" value="LYSINE-SPECIFIC DEMETHYLASE 5"/>
    <property type="match status" value="1"/>
</dbReference>
<name>A0A9D4TIN3_CHLVU</name>
<dbReference type="GO" id="GO:0141052">
    <property type="term" value="F:histone H3 demethylase activity"/>
    <property type="evidence" value="ECO:0007669"/>
    <property type="project" value="UniProtKB-ARBA"/>
</dbReference>
<sequence>MSSLGQVAEAAVVAPAYTGPAASTAAAEAEPFFAVPAGDAEDAYAAVPDSTAVPGQRLRRSAAKQVKLEEEEEYTFSDMEEDSEPDAGALSDDSDDSCGFYQRRGPSRGQPRRSSARRRAVPVETLVSGRAKRQRHSRAEDPDMLNTEEAITAALDESADELPAVRSRPRMAAAPASAEPAAAAPAAAPAVQPAASLAAPAAAGLPPAVTQQLAATTAPALPPLPLPLPAMPLSAMAFPPMPLPLPSKPAKGGRGRGRPSKAQQASMLATPALPMPFGVSALHPLASMLQAAAVQAAHMNAKLMMRPPAKQAAAAFQAAAMQAAMQQAKPAAAQPANKLEPVAAAAAGPAAAGNAVKAEALVGSPHVAAAAAAGAGGAAAAANPAHQPQQAAGPSLLLPSAAERRTANTYGEKLAGTSARPRGSCVDVLYGCAKCRYLRAGCGTCRSREPAFTRRRLRWKPDKGRYQTGIEAPPTFRPSAEEFKDPVAYITRIKPQAEKYGVAHIVPPPGWDPPFALERGTNGLSMESFRFAVRKQFTSHLCCRAAPAPRAPATPPAHSPVPAAATAAGGGGMRGSGGGRMGGQGRMSGEGRMGSEGRMGGDLRGGGGSGSGGGACAGSSQQEREQAAAGQQHVQQQQQEGEQQQQQQADTADSPAAAEEAAPLQHEAGLLPPAAGAAVVSGGADAGPAPAADFGFPHIEKKHTLRSFSAYADWAKEVHFSDPLPSQASRRGSSGCGTRPVRSSQRRPRTLPNFGTQPEPSIEQIEAEFWRIVEDPEEVVESLYGQDVDSGHHGSGFPLPLWRRRLLGLHLAKQAAAQGSVASSVELPGYQDEEERRYLPGLADGELITGVMVPWLYVGSCLSAFCWHVEDHALCSVNYHHMGAPKVWYTVPARATVALEEAVRDALPHLFEANPRLMYQLVTAMSPTELKRRGVPVYRVVHEPGSFIVTMPDSYHSGFNCGFNVAEAVNFAPPSWIPYGSDIALKYRATGKPLTLSHDSLLVTLTQAAEHKAPSIKKPAAPAPDAAAPAAAQAVQSAGQGAAAEEAAYGDEAAAAQQAAQPAPAAAAAAANAVHPQQTAAPPAALCDSVAAAIADGGAAAHAGQQCGEEGAASLSPLGPAPLDRVPAEAIALAAGELSLRVEEERRRRMVSFVAVGALPERRMAVDTPPASTDAAGVHVNTADCDCAQCSCDLWLSAVVSPAAPGVSMCPEHAEALVRRYGCPRDSLVLLYRHSPQELDGMVEQAVGRISGAAEAVAAARLRRPRIEASRVRSVPAGALYSMVEPGHPAGALPTPQEGAECCESSGSEEDSEDDWQAEPHNGSRHHDRGGSKRRRSSGSAKHGHTGAAVAAAAAGLPAGRMDGKRVRTSGVADAAPPPVPAPLPVAPGAPALSPADIAAMFARAQEQPAQAPEQAAAAMPVQQQPPAAAPDAEADPTLASAAAEPAAQAGASTPAAAPPAALEAPAAPDMPPAAAAAAPAVEVEPASAQHEAADAEPAAQLAAAPGLTAGTEAPVAAADHAASVHIVAPLPAEPARASMGESMAEERAAAQPAAADEPQAAAPKAMSQQQQAAHEPAVEQERQQAPEPALGQQADLDQQEAALAAPGQQQEQQQEPAVVQESAALAAQRPPMEHGCHQAAAFPDLLPPRESKLLAPAGAAAESTVCEEQAGHAAAAEAAKDSLFDVSDLLA</sequence>
<feature type="compositionally biased region" description="Gly residues" evidence="3">
    <location>
        <begin position="568"/>
        <end position="592"/>
    </location>
</feature>
<dbReference type="SMART" id="SM00545">
    <property type="entry name" value="JmjN"/>
    <property type="match status" value="1"/>
</dbReference>
<dbReference type="OrthoDB" id="1678912at2759"/>
<evidence type="ECO:0000256" key="3">
    <source>
        <dbReference type="SAM" id="MobiDB-lite"/>
    </source>
</evidence>
<organism evidence="6 7">
    <name type="scientific">Chlorella vulgaris</name>
    <name type="common">Green alga</name>
    <dbReference type="NCBI Taxonomy" id="3077"/>
    <lineage>
        <taxon>Eukaryota</taxon>
        <taxon>Viridiplantae</taxon>
        <taxon>Chlorophyta</taxon>
        <taxon>core chlorophytes</taxon>
        <taxon>Trebouxiophyceae</taxon>
        <taxon>Chlorellales</taxon>
        <taxon>Chlorellaceae</taxon>
        <taxon>Chlorella clade</taxon>
        <taxon>Chlorella</taxon>
    </lineage>
</organism>
<dbReference type="Pfam" id="PF02375">
    <property type="entry name" value="JmjN"/>
    <property type="match status" value="1"/>
</dbReference>
<keyword evidence="7" id="KW-1185">Reference proteome</keyword>
<keyword evidence="2" id="KW-0408">Iron</keyword>
<feature type="compositionally biased region" description="Gly residues" evidence="3">
    <location>
        <begin position="602"/>
        <end position="616"/>
    </location>
</feature>
<feature type="compositionally biased region" description="Low complexity" evidence="3">
    <location>
        <begin position="1346"/>
        <end position="1360"/>
    </location>
</feature>
<evidence type="ECO:0000313" key="6">
    <source>
        <dbReference type="EMBL" id="KAI3426325.1"/>
    </source>
</evidence>
<evidence type="ECO:0000256" key="1">
    <source>
        <dbReference type="ARBA" id="ARBA00022723"/>
    </source>
</evidence>
<feature type="region of interest" description="Disordered" evidence="3">
    <location>
        <begin position="722"/>
        <end position="758"/>
    </location>
</feature>
<feature type="region of interest" description="Disordered" evidence="3">
    <location>
        <begin position="548"/>
        <end position="662"/>
    </location>
</feature>
<feature type="compositionally biased region" description="Acidic residues" evidence="3">
    <location>
        <begin position="1307"/>
        <end position="1317"/>
    </location>
</feature>
<dbReference type="PANTHER" id="PTHR10694">
    <property type="entry name" value="LYSINE-SPECIFIC DEMETHYLASE"/>
    <property type="match status" value="1"/>
</dbReference>
<feature type="compositionally biased region" description="Pro residues" evidence="3">
    <location>
        <begin position="1376"/>
        <end position="1388"/>
    </location>
</feature>
<feature type="region of interest" description="Disordered" evidence="3">
    <location>
        <begin position="47"/>
        <end position="148"/>
    </location>
</feature>
<dbReference type="Pfam" id="PF02928">
    <property type="entry name" value="zf-C5HC2"/>
    <property type="match status" value="1"/>
</dbReference>
<dbReference type="InterPro" id="IPR004198">
    <property type="entry name" value="Znf_C5HC2"/>
</dbReference>
<feature type="compositionally biased region" description="Low complexity" evidence="3">
    <location>
        <begin position="1590"/>
        <end position="1625"/>
    </location>
</feature>
<proteinExistence type="predicted"/>
<feature type="compositionally biased region" description="Low complexity" evidence="3">
    <location>
        <begin position="1550"/>
        <end position="1566"/>
    </location>
</feature>
<evidence type="ECO:0000256" key="2">
    <source>
        <dbReference type="ARBA" id="ARBA00023004"/>
    </source>
</evidence>
<feature type="compositionally biased region" description="Low complexity" evidence="3">
    <location>
        <begin position="1019"/>
        <end position="1032"/>
    </location>
</feature>
<dbReference type="GO" id="GO:0046872">
    <property type="term" value="F:metal ion binding"/>
    <property type="evidence" value="ECO:0007669"/>
    <property type="project" value="UniProtKB-KW"/>
</dbReference>
<dbReference type="EMBL" id="SIDB01000011">
    <property type="protein sequence ID" value="KAI3426325.1"/>
    <property type="molecule type" value="Genomic_DNA"/>
</dbReference>
<dbReference type="PROSITE" id="PS51183">
    <property type="entry name" value="JMJN"/>
    <property type="match status" value="1"/>
</dbReference>
<feature type="compositionally biased region" description="Low complexity" evidence="3">
    <location>
        <begin position="1403"/>
        <end position="1506"/>
    </location>
</feature>
<protein>
    <submittedName>
        <fullName evidence="6">Uncharacterized protein</fullName>
    </submittedName>
</protein>
<reference evidence="6" key="2">
    <citation type="submission" date="2020-11" db="EMBL/GenBank/DDBJ databases">
        <authorList>
            <person name="Cecchin M."/>
            <person name="Marcolungo L."/>
            <person name="Rossato M."/>
            <person name="Girolomoni L."/>
            <person name="Cosentino E."/>
            <person name="Cuine S."/>
            <person name="Li-Beisson Y."/>
            <person name="Delledonne M."/>
            <person name="Ballottari M."/>
        </authorList>
    </citation>
    <scope>NUCLEOTIDE SEQUENCE</scope>
    <source>
        <strain evidence="6">211/11P</strain>
        <tissue evidence="6">Whole cell</tissue>
    </source>
</reference>
<dbReference type="PROSITE" id="PS51184">
    <property type="entry name" value="JMJC"/>
    <property type="match status" value="1"/>
</dbReference>
<feature type="region of interest" description="Disordered" evidence="3">
    <location>
        <begin position="1288"/>
        <end position="1388"/>
    </location>
</feature>
<dbReference type="SUPFAM" id="SSF51197">
    <property type="entry name" value="Clavaminate synthase-like"/>
    <property type="match status" value="1"/>
</dbReference>
<comment type="caution">
    <text evidence="6">The sequence shown here is derived from an EMBL/GenBank/DDBJ whole genome shotgun (WGS) entry which is preliminary data.</text>
</comment>
<dbReference type="GO" id="GO:0010468">
    <property type="term" value="P:regulation of gene expression"/>
    <property type="evidence" value="ECO:0007669"/>
    <property type="project" value="TreeGrafter"/>
</dbReference>
<feature type="domain" description="JmjN" evidence="4">
    <location>
        <begin position="473"/>
        <end position="514"/>
    </location>
</feature>
<dbReference type="SMART" id="SM00558">
    <property type="entry name" value="JmjC"/>
    <property type="match status" value="1"/>
</dbReference>
<dbReference type="Gene3D" id="2.60.120.650">
    <property type="entry name" value="Cupin"/>
    <property type="match status" value="2"/>
</dbReference>
<evidence type="ECO:0000313" key="7">
    <source>
        <dbReference type="Proteomes" id="UP001055712"/>
    </source>
</evidence>
<feature type="compositionally biased region" description="Basic residues" evidence="3">
    <location>
        <begin position="110"/>
        <end position="120"/>
    </location>
</feature>
<dbReference type="GO" id="GO:0000785">
    <property type="term" value="C:chromatin"/>
    <property type="evidence" value="ECO:0007669"/>
    <property type="project" value="TreeGrafter"/>
</dbReference>
<feature type="compositionally biased region" description="Low complexity" evidence="3">
    <location>
        <begin position="164"/>
        <end position="173"/>
    </location>
</feature>
<feature type="domain" description="JmjC" evidence="5">
    <location>
        <begin position="828"/>
        <end position="988"/>
    </location>
</feature>
<feature type="region of interest" description="Disordered" evidence="3">
    <location>
        <begin position="242"/>
        <end position="263"/>
    </location>
</feature>
<dbReference type="Proteomes" id="UP001055712">
    <property type="component" value="Unassembled WGS sequence"/>
</dbReference>
<dbReference type="Pfam" id="PF02373">
    <property type="entry name" value="JmjC"/>
    <property type="match status" value="1"/>
</dbReference>
<reference evidence="6" key="1">
    <citation type="journal article" date="2019" name="Plant J.">
        <title>Chlorella vulgaris genome assembly and annotation reveals the molecular basis for metabolic acclimation to high light conditions.</title>
        <authorList>
            <person name="Cecchin M."/>
            <person name="Marcolungo L."/>
            <person name="Rossato M."/>
            <person name="Girolomoni L."/>
            <person name="Cosentino E."/>
            <person name="Cuine S."/>
            <person name="Li-Beisson Y."/>
            <person name="Delledonne M."/>
            <person name="Ballottari M."/>
        </authorList>
    </citation>
    <scope>NUCLEOTIDE SEQUENCE</scope>
    <source>
        <strain evidence="6">211/11P</strain>
    </source>
</reference>
<dbReference type="InterPro" id="IPR003349">
    <property type="entry name" value="JmjN"/>
</dbReference>
<accession>A0A9D4TIN3</accession>
<keyword evidence="1" id="KW-0479">Metal-binding</keyword>
<feature type="region of interest" description="Disordered" evidence="3">
    <location>
        <begin position="1536"/>
        <end position="1645"/>
    </location>
</feature>
<feature type="compositionally biased region" description="Acidic residues" evidence="3">
    <location>
        <begin position="69"/>
        <end position="85"/>
    </location>
</feature>
<feature type="compositionally biased region" description="Basic residues" evidence="3">
    <location>
        <begin position="1323"/>
        <end position="1345"/>
    </location>
</feature>
<feature type="region of interest" description="Disordered" evidence="3">
    <location>
        <begin position="154"/>
        <end position="173"/>
    </location>
</feature>
<feature type="compositionally biased region" description="Pro residues" evidence="3">
    <location>
        <begin position="549"/>
        <end position="559"/>
    </location>
</feature>
<evidence type="ECO:0000259" key="5">
    <source>
        <dbReference type="PROSITE" id="PS51184"/>
    </source>
</evidence>
<feature type="region of interest" description="Disordered" evidence="3">
    <location>
        <begin position="1401"/>
        <end position="1506"/>
    </location>
</feature>
<feature type="compositionally biased region" description="Low complexity" evidence="3">
    <location>
        <begin position="617"/>
        <end position="662"/>
    </location>
</feature>
<dbReference type="InterPro" id="IPR003347">
    <property type="entry name" value="JmjC_dom"/>
</dbReference>
<dbReference type="GO" id="GO:0005634">
    <property type="term" value="C:nucleus"/>
    <property type="evidence" value="ECO:0007669"/>
    <property type="project" value="TreeGrafter"/>
</dbReference>
<feature type="region of interest" description="Disordered" evidence="3">
    <location>
        <begin position="1013"/>
        <end position="1032"/>
    </location>
</feature>
<evidence type="ECO:0000259" key="4">
    <source>
        <dbReference type="PROSITE" id="PS51183"/>
    </source>
</evidence>